<sequence>MNDKSYIYLDNAATSWPKPPEVLTAVTDAIRDDGANPGRGSHAMAVRASRILFDGRKQLGKLFNVKDVNDIVFTSNTTMALNMAIKGFIKSGDHVIATSIEHNSVRRPLYELEQTQQVSVTFVNTSYTGELDVTEIQRSIQSNTKLIIVSHSSNLLGSIMPIEQIAELAKRHNIKLLVDGAQSVGILPVDVTALGIDMLAFPGHKGLLGPQGTGGLYISPQIDLAPLMQGGTGSQSETPFQPLVRPDRYEAGTPNTPGIAGLAAGVKIVLANTVEKIAEQQWQLTQRMMEGLIRQNKVSLLGPTFGKPRTGIVSLVMDHIDSSELSFILDQHYKIAVRAGFHCTPLAHQIAGTGQTGAVRASIGLYTTEAEVDAFIDAIHDIAKQY</sequence>
<evidence type="ECO:0000313" key="10">
    <source>
        <dbReference type="Proteomes" id="UP001597362"/>
    </source>
</evidence>
<evidence type="ECO:0000256" key="5">
    <source>
        <dbReference type="ARBA" id="ARBA00022898"/>
    </source>
</evidence>
<comment type="cofactor">
    <cofactor evidence="1">
        <name>pyridoxal 5'-phosphate</name>
        <dbReference type="ChEBI" id="CHEBI:597326"/>
    </cofactor>
</comment>
<evidence type="ECO:0000256" key="7">
    <source>
        <dbReference type="SAM" id="MobiDB-lite"/>
    </source>
</evidence>
<dbReference type="NCBIfam" id="TIGR01977">
    <property type="entry name" value="am_tr_V_EF2568"/>
    <property type="match status" value="1"/>
</dbReference>
<evidence type="ECO:0000259" key="8">
    <source>
        <dbReference type="Pfam" id="PF00266"/>
    </source>
</evidence>
<dbReference type="InterPro" id="IPR016454">
    <property type="entry name" value="Cysteine_dSase"/>
</dbReference>
<accession>A0ABW4YPE3</accession>
<dbReference type="CDD" id="cd06453">
    <property type="entry name" value="SufS_like"/>
    <property type="match status" value="1"/>
</dbReference>
<evidence type="ECO:0000256" key="2">
    <source>
        <dbReference type="ARBA" id="ARBA00010447"/>
    </source>
</evidence>
<dbReference type="PANTHER" id="PTHR43586">
    <property type="entry name" value="CYSTEINE DESULFURASE"/>
    <property type="match status" value="1"/>
</dbReference>
<proteinExistence type="inferred from homology"/>
<evidence type="ECO:0000256" key="6">
    <source>
        <dbReference type="ARBA" id="ARBA00050776"/>
    </source>
</evidence>
<dbReference type="Gene3D" id="3.90.1150.10">
    <property type="entry name" value="Aspartate Aminotransferase, domain 1"/>
    <property type="match status" value="1"/>
</dbReference>
<dbReference type="InterPro" id="IPR015422">
    <property type="entry name" value="PyrdxlP-dep_Trfase_small"/>
</dbReference>
<dbReference type="PIRSF" id="PIRSF005572">
    <property type="entry name" value="NifS"/>
    <property type="match status" value="1"/>
</dbReference>
<dbReference type="InterPro" id="IPR015421">
    <property type="entry name" value="PyrdxlP-dep_Trfase_major"/>
</dbReference>
<dbReference type="EC" id="2.8.1.7" evidence="3"/>
<evidence type="ECO:0000256" key="1">
    <source>
        <dbReference type="ARBA" id="ARBA00001933"/>
    </source>
</evidence>
<dbReference type="Proteomes" id="UP001597362">
    <property type="component" value="Unassembled WGS sequence"/>
</dbReference>
<dbReference type="PANTHER" id="PTHR43586:SF4">
    <property type="entry name" value="ISOPENICILLIN N EPIMERASE"/>
    <property type="match status" value="1"/>
</dbReference>
<evidence type="ECO:0000256" key="3">
    <source>
        <dbReference type="ARBA" id="ARBA00012239"/>
    </source>
</evidence>
<reference evidence="10" key="1">
    <citation type="journal article" date="2019" name="Int. J. Syst. Evol. Microbiol.">
        <title>The Global Catalogue of Microorganisms (GCM) 10K type strain sequencing project: providing services to taxonomists for standard genome sequencing and annotation.</title>
        <authorList>
            <consortium name="The Broad Institute Genomics Platform"/>
            <consortium name="The Broad Institute Genome Sequencing Center for Infectious Disease"/>
            <person name="Wu L."/>
            <person name="Ma J."/>
        </authorList>
    </citation>
    <scope>NUCLEOTIDE SEQUENCE [LARGE SCALE GENOMIC DNA]</scope>
    <source>
        <strain evidence="10">GH52</strain>
    </source>
</reference>
<comment type="similarity">
    <text evidence="2">Belongs to the class-V pyridoxal-phosphate-dependent aminotransferase family. Csd subfamily.</text>
</comment>
<feature type="domain" description="Aminotransferase class V" evidence="8">
    <location>
        <begin position="7"/>
        <end position="375"/>
    </location>
</feature>
<comment type="caution">
    <text evidence="9">The sequence shown here is derived from an EMBL/GenBank/DDBJ whole genome shotgun (WGS) entry which is preliminary data.</text>
</comment>
<dbReference type="EMBL" id="JBHUHO010000040">
    <property type="protein sequence ID" value="MFD2117407.1"/>
    <property type="molecule type" value="Genomic_DNA"/>
</dbReference>
<protein>
    <recommendedName>
        <fullName evidence="3">cysteine desulfurase</fullName>
        <ecNumber evidence="3">2.8.1.7</ecNumber>
    </recommendedName>
</protein>
<keyword evidence="5" id="KW-0663">Pyridoxal phosphate</keyword>
<evidence type="ECO:0000256" key="4">
    <source>
        <dbReference type="ARBA" id="ARBA00022679"/>
    </source>
</evidence>
<comment type="catalytic activity">
    <reaction evidence="6">
        <text>(sulfur carrier)-H + L-cysteine = (sulfur carrier)-SH + L-alanine</text>
        <dbReference type="Rhea" id="RHEA:43892"/>
        <dbReference type="Rhea" id="RHEA-COMP:14737"/>
        <dbReference type="Rhea" id="RHEA-COMP:14739"/>
        <dbReference type="ChEBI" id="CHEBI:29917"/>
        <dbReference type="ChEBI" id="CHEBI:35235"/>
        <dbReference type="ChEBI" id="CHEBI:57972"/>
        <dbReference type="ChEBI" id="CHEBI:64428"/>
        <dbReference type="EC" id="2.8.1.7"/>
    </reaction>
</comment>
<dbReference type="Pfam" id="PF00266">
    <property type="entry name" value="Aminotran_5"/>
    <property type="match status" value="1"/>
</dbReference>
<evidence type="ECO:0000313" key="9">
    <source>
        <dbReference type="EMBL" id="MFD2117407.1"/>
    </source>
</evidence>
<dbReference type="GO" id="GO:0008483">
    <property type="term" value="F:transaminase activity"/>
    <property type="evidence" value="ECO:0007669"/>
    <property type="project" value="UniProtKB-KW"/>
</dbReference>
<dbReference type="InterPro" id="IPR010969">
    <property type="entry name" value="Cys_dSase-rel_unknwn_funct"/>
</dbReference>
<organism evidence="9 10">
    <name type="scientific">Paenibacillus yanchengensis</name>
    <dbReference type="NCBI Taxonomy" id="2035833"/>
    <lineage>
        <taxon>Bacteria</taxon>
        <taxon>Bacillati</taxon>
        <taxon>Bacillota</taxon>
        <taxon>Bacilli</taxon>
        <taxon>Bacillales</taxon>
        <taxon>Paenibacillaceae</taxon>
        <taxon>Paenibacillus</taxon>
    </lineage>
</organism>
<keyword evidence="10" id="KW-1185">Reference proteome</keyword>
<dbReference type="RefSeq" id="WP_377774553.1">
    <property type="nucleotide sequence ID" value="NZ_JBHUHO010000040.1"/>
</dbReference>
<feature type="region of interest" description="Disordered" evidence="7">
    <location>
        <begin position="228"/>
        <end position="256"/>
    </location>
</feature>
<dbReference type="Gene3D" id="3.40.640.10">
    <property type="entry name" value="Type I PLP-dependent aspartate aminotransferase-like (Major domain)"/>
    <property type="match status" value="1"/>
</dbReference>
<dbReference type="SUPFAM" id="SSF53383">
    <property type="entry name" value="PLP-dependent transferases"/>
    <property type="match status" value="1"/>
</dbReference>
<dbReference type="InterPro" id="IPR000192">
    <property type="entry name" value="Aminotrans_V_dom"/>
</dbReference>
<name>A0ABW4YPE3_9BACL</name>
<dbReference type="InterPro" id="IPR010970">
    <property type="entry name" value="Cys_dSase_SufS"/>
</dbReference>
<gene>
    <name evidence="9" type="ORF">ACFSJH_16880</name>
</gene>
<dbReference type="InterPro" id="IPR015424">
    <property type="entry name" value="PyrdxlP-dep_Trfase"/>
</dbReference>
<keyword evidence="4" id="KW-0808">Transferase</keyword>
<keyword evidence="9" id="KW-0032">Aminotransferase</keyword>